<accession>A0ACC2CY61</accession>
<gene>
    <name evidence="1" type="ORF">O6H91_08G061700</name>
</gene>
<protein>
    <submittedName>
        <fullName evidence="1">Uncharacterized protein</fullName>
    </submittedName>
</protein>
<evidence type="ECO:0000313" key="1">
    <source>
        <dbReference type="EMBL" id="KAJ7546931.1"/>
    </source>
</evidence>
<reference evidence="2" key="1">
    <citation type="journal article" date="2024" name="Proc. Natl. Acad. Sci. U.S.A.">
        <title>Extraordinary preservation of gene collinearity over three hundred million years revealed in homosporous lycophytes.</title>
        <authorList>
            <person name="Li C."/>
            <person name="Wickell D."/>
            <person name="Kuo L.Y."/>
            <person name="Chen X."/>
            <person name="Nie B."/>
            <person name="Liao X."/>
            <person name="Peng D."/>
            <person name="Ji J."/>
            <person name="Jenkins J."/>
            <person name="Williams M."/>
            <person name="Shu S."/>
            <person name="Plott C."/>
            <person name="Barry K."/>
            <person name="Rajasekar S."/>
            <person name="Grimwood J."/>
            <person name="Han X."/>
            <person name="Sun S."/>
            <person name="Hou Z."/>
            <person name="He W."/>
            <person name="Dai G."/>
            <person name="Sun C."/>
            <person name="Schmutz J."/>
            <person name="Leebens-Mack J.H."/>
            <person name="Li F.W."/>
            <person name="Wang L."/>
        </authorList>
    </citation>
    <scope>NUCLEOTIDE SEQUENCE [LARGE SCALE GENOMIC DNA]</scope>
    <source>
        <strain evidence="2">cv. PW_Plant_1</strain>
    </source>
</reference>
<organism evidence="1 2">
    <name type="scientific">Diphasiastrum complanatum</name>
    <name type="common">Issler's clubmoss</name>
    <name type="synonym">Lycopodium complanatum</name>
    <dbReference type="NCBI Taxonomy" id="34168"/>
    <lineage>
        <taxon>Eukaryota</taxon>
        <taxon>Viridiplantae</taxon>
        <taxon>Streptophyta</taxon>
        <taxon>Embryophyta</taxon>
        <taxon>Tracheophyta</taxon>
        <taxon>Lycopodiopsida</taxon>
        <taxon>Lycopodiales</taxon>
        <taxon>Lycopodiaceae</taxon>
        <taxon>Lycopodioideae</taxon>
        <taxon>Diphasiastrum</taxon>
    </lineage>
</organism>
<dbReference type="EMBL" id="CM055099">
    <property type="protein sequence ID" value="KAJ7546931.1"/>
    <property type="molecule type" value="Genomic_DNA"/>
</dbReference>
<proteinExistence type="predicted"/>
<dbReference type="Proteomes" id="UP001162992">
    <property type="component" value="Chromosome 8"/>
</dbReference>
<comment type="caution">
    <text evidence="1">The sequence shown here is derived from an EMBL/GenBank/DDBJ whole genome shotgun (WGS) entry which is preliminary data.</text>
</comment>
<name>A0ACC2CY61_DIPCM</name>
<sequence length="414" mass="48355">MGHFSAEMDSYLEGSIAHLLGLSCSEEQLRQKLEQVEQAQRDLHSQVFYLQRRLQETQDKYQKAKEEASLSAQALRRQIAETQQLNEFCSLVTEECHRLEEECSLYHNDREIFLEAADDAEERAVDAENRASEAESRLDQLVLQMERVQNPNTLDYQMENLRLAEELNVLRLTRHKLEADNRRLQSALDAVKYDSKFDWRSAREYAIKMEHQEVELRAELAAANERHRLSLSELQKVQKMYEEEKGHLRDEVVVHSMVSSAVTSAVCKAVEQEKEEELNAVKLEYESICMFLEAKLSKKQDRLKDAENNLKILGAEVRELKKNAQTYERNLKKAEIEVQVLFEENQTWNRLFKVKLEALDGQSVSPLHIQGIKYHSDKSYRRRSLGQENVSPILPRQPLTPLRSNFSERKTIHR</sequence>
<evidence type="ECO:0000313" key="2">
    <source>
        <dbReference type="Proteomes" id="UP001162992"/>
    </source>
</evidence>
<keyword evidence="2" id="KW-1185">Reference proteome</keyword>